<dbReference type="GeneID" id="28770794"/>
<proteinExistence type="predicted"/>
<dbReference type="EMBL" id="KV441552">
    <property type="protein sequence ID" value="OAG06182.1"/>
    <property type="molecule type" value="Genomic_DNA"/>
</dbReference>
<dbReference type="OrthoDB" id="3796227at2759"/>
<sequence>MPVVRDSTEIRNPVEILLRASRPQRSSTHLLHHRDWRYVTGVSRHEDEDNISYRERESTLWDQSGWDAQIGMFGKENRRYAAKKAAEPQDTILRYDEEEVEECRLPMGIGGAADFDMAGSVATLNKQLAHSEDVGGMLTVPKNVASSTRERTLKRIAQARRSRQCFRSRAYSIAGFQRSGPLVGEVIEEDEEVWFRIRLVVCLKFSCQGTDKVQRILAGEPADGQAQVVTPNSPANDVLNEVRSTPKNDHTRPQVLSVDVSDTATTAPIAKATCGSDPDTDHFMRTLVPYERPCFDETRNANMKDILGTPETPHVEVFALSDLFNWFPEAVPADALFPPEVPISAKEIMAFYPHHIRWKGIALRLANNAYLGDTIIAMQAFFRGKDKHPLSITNVSQFFCDVLKNDLSDFEVSNFQCKPDRHLYTDHLRPSKPLNGPRHGFVVPSFNQLLEGLVYLPSGLDARGLTQCLAWYLDVRDTFTPRLDLNVLHTQSLIRALRMPLKPYKPRNLDILALQEWQEKGQFAKRRLDGQGSSDADRVDHSLKQLMRSRVTIDTNTETLGVYAVVKLRHILMFPYFAIGGMMCKALELGIEKAEARKAAREVQEATEITDSTQDPAQEQGLTALSYQEKAGSKDNSQVSQEMRALGFPVGYKIPKKKRLLSEDDASEIQSKKRLGPALVETGAPLGPRAMSISERRHAIGPHPLTTAVPPQEPTNRFTSFPPPDHGPTTAPASMLGYRRSQNPNHYHSAAY</sequence>
<keyword evidence="3" id="KW-1185">Reference proteome</keyword>
<gene>
    <name evidence="2" type="ORF">CC84DRAFT_754070</name>
</gene>
<dbReference type="AlphaFoldDB" id="A0A177CGV9"/>
<accession>A0A177CGV9</accession>
<evidence type="ECO:0000256" key="1">
    <source>
        <dbReference type="SAM" id="MobiDB-lite"/>
    </source>
</evidence>
<dbReference type="RefSeq" id="XP_018036547.1">
    <property type="nucleotide sequence ID" value="XM_018187308.1"/>
</dbReference>
<evidence type="ECO:0000313" key="3">
    <source>
        <dbReference type="Proteomes" id="UP000077069"/>
    </source>
</evidence>
<feature type="region of interest" description="Disordered" evidence="1">
    <location>
        <begin position="701"/>
        <end position="752"/>
    </location>
</feature>
<name>A0A177CGV9_9PLEO</name>
<dbReference type="InParanoid" id="A0A177CGV9"/>
<dbReference type="STRING" id="1460663.A0A177CGV9"/>
<reference evidence="2 3" key="1">
    <citation type="submission" date="2016-05" db="EMBL/GenBank/DDBJ databases">
        <title>Comparative analysis of secretome profiles of manganese(II)-oxidizing ascomycete fungi.</title>
        <authorList>
            <consortium name="DOE Joint Genome Institute"/>
            <person name="Zeiner C.A."/>
            <person name="Purvine S.O."/>
            <person name="Zink E.M."/>
            <person name="Wu S."/>
            <person name="Pasa-Tolic L."/>
            <person name="Chaput D.L."/>
            <person name="Haridas S."/>
            <person name="Grigoriev I.V."/>
            <person name="Santelli C.M."/>
            <person name="Hansel C.M."/>
        </authorList>
    </citation>
    <scope>NUCLEOTIDE SEQUENCE [LARGE SCALE GENOMIC DNA]</scope>
    <source>
        <strain evidence="2 3">AP3s5-JAC2a</strain>
    </source>
</reference>
<dbReference type="Proteomes" id="UP000077069">
    <property type="component" value="Unassembled WGS sequence"/>
</dbReference>
<evidence type="ECO:0000313" key="2">
    <source>
        <dbReference type="EMBL" id="OAG06182.1"/>
    </source>
</evidence>
<organism evidence="2 3">
    <name type="scientific">Paraphaeosphaeria sporulosa</name>
    <dbReference type="NCBI Taxonomy" id="1460663"/>
    <lineage>
        <taxon>Eukaryota</taxon>
        <taxon>Fungi</taxon>
        <taxon>Dikarya</taxon>
        <taxon>Ascomycota</taxon>
        <taxon>Pezizomycotina</taxon>
        <taxon>Dothideomycetes</taxon>
        <taxon>Pleosporomycetidae</taxon>
        <taxon>Pleosporales</taxon>
        <taxon>Massarineae</taxon>
        <taxon>Didymosphaeriaceae</taxon>
        <taxon>Paraphaeosphaeria</taxon>
    </lineage>
</organism>
<protein>
    <submittedName>
        <fullName evidence="2">Uncharacterized protein</fullName>
    </submittedName>
</protein>